<dbReference type="Proteomes" id="UP001320122">
    <property type="component" value="Unassembled WGS sequence"/>
</dbReference>
<dbReference type="PANTHER" id="PTHR30632">
    <property type="entry name" value="MOLYBDATE-BINDING PERIPLASMIC PROTEIN"/>
    <property type="match status" value="1"/>
</dbReference>
<name>A0ABS9AG46_9GAMM</name>
<dbReference type="CDD" id="cd13539">
    <property type="entry name" value="PBP2_AvModA"/>
    <property type="match status" value="1"/>
</dbReference>
<dbReference type="SUPFAM" id="SSF53850">
    <property type="entry name" value="Periplasmic binding protein-like II"/>
    <property type="match status" value="1"/>
</dbReference>
<dbReference type="NCBIfam" id="TIGR01256">
    <property type="entry name" value="modA"/>
    <property type="match status" value="1"/>
</dbReference>
<evidence type="ECO:0000256" key="1">
    <source>
        <dbReference type="ARBA" id="ARBA00009175"/>
    </source>
</evidence>
<dbReference type="EMBL" id="JABFTT010000008">
    <property type="protein sequence ID" value="MCE8020727.1"/>
    <property type="molecule type" value="Genomic_DNA"/>
</dbReference>
<dbReference type="RefSeq" id="WP_234274056.1">
    <property type="nucleotide sequence ID" value="NZ_JABFTT010000008.1"/>
</dbReference>
<sequence length="252" mass="26989">MKKTLVLLSMACSIPVSALADELRVAVAANFLGSMEQLAAEFEERTGANVVISSGASGAFYAQIVNGAPFDVFFSADSQRPERLVEEDLALAESRFTYAIGVPVLWSADEGLVDDQGEVLSSGSYRYLSVADPQNAPYGLAAQQVLTEMGLWSELAEEQRIVQGQTIGQAHSQVASGAAELGFVALAQVIGEDGDINGSYWIPPAEYHDPIVQQAVILNTVQDVELAEAFMEWIKSPRSIEVIEAAGYSVPE</sequence>
<evidence type="ECO:0000313" key="5">
    <source>
        <dbReference type="EMBL" id="MCE8020727.1"/>
    </source>
</evidence>
<keyword evidence="6" id="KW-1185">Reference proteome</keyword>
<dbReference type="InterPro" id="IPR050682">
    <property type="entry name" value="ModA/WtpA"/>
</dbReference>
<gene>
    <name evidence="5" type="primary">modA</name>
    <name evidence="5" type="ORF">HOP51_11500</name>
</gene>
<dbReference type="Pfam" id="PF13531">
    <property type="entry name" value="SBP_bac_11"/>
    <property type="match status" value="1"/>
</dbReference>
<evidence type="ECO:0000313" key="6">
    <source>
        <dbReference type="Proteomes" id="UP001320122"/>
    </source>
</evidence>
<reference evidence="5 6" key="1">
    <citation type="journal article" date="2021" name="Front. Microbiol.">
        <title>Aerobic Denitrification and Heterotrophic Sulfur Oxidation in the Genus Halomonas Revealed by Six Novel Species Characterizations and Genome-Based Analysis.</title>
        <authorList>
            <person name="Wang L."/>
            <person name="Shao Z."/>
        </authorList>
    </citation>
    <scope>NUCLEOTIDE SEQUENCE [LARGE SCALE GENOMIC DNA]</scope>
    <source>
        <strain evidence="5 6">MCCC 1A11036</strain>
    </source>
</reference>
<feature type="chain" id="PRO_5047489046" evidence="4">
    <location>
        <begin position="21"/>
        <end position="252"/>
    </location>
</feature>
<evidence type="ECO:0000256" key="3">
    <source>
        <dbReference type="ARBA" id="ARBA00022729"/>
    </source>
</evidence>
<accession>A0ABS9AG46</accession>
<dbReference type="PIRSF" id="PIRSF004846">
    <property type="entry name" value="ModA"/>
    <property type="match status" value="1"/>
</dbReference>
<keyword evidence="2" id="KW-0479">Metal-binding</keyword>
<comment type="caution">
    <text evidence="5">The sequence shown here is derived from an EMBL/GenBank/DDBJ whole genome shotgun (WGS) entry which is preliminary data.</text>
</comment>
<proteinExistence type="inferred from homology"/>
<keyword evidence="3 4" id="KW-0732">Signal</keyword>
<evidence type="ECO:0000256" key="4">
    <source>
        <dbReference type="SAM" id="SignalP"/>
    </source>
</evidence>
<dbReference type="PANTHER" id="PTHR30632:SF14">
    <property type="entry name" value="TUNGSTATE_MOLYBDATE_CHROMATE-BINDING PROTEIN MODA"/>
    <property type="match status" value="1"/>
</dbReference>
<dbReference type="InterPro" id="IPR044084">
    <property type="entry name" value="AvModA-like_subst-bd"/>
</dbReference>
<organism evidence="5 6">
    <name type="scientific">Billgrantia zhangzhouensis</name>
    <dbReference type="NCBI Taxonomy" id="2733481"/>
    <lineage>
        <taxon>Bacteria</taxon>
        <taxon>Pseudomonadati</taxon>
        <taxon>Pseudomonadota</taxon>
        <taxon>Gammaproteobacteria</taxon>
        <taxon>Oceanospirillales</taxon>
        <taxon>Halomonadaceae</taxon>
        <taxon>Billgrantia</taxon>
    </lineage>
</organism>
<dbReference type="InterPro" id="IPR005950">
    <property type="entry name" value="ModA"/>
</dbReference>
<comment type="similarity">
    <text evidence="1">Belongs to the bacterial solute-binding protein ModA family.</text>
</comment>
<feature type="signal peptide" evidence="4">
    <location>
        <begin position="1"/>
        <end position="20"/>
    </location>
</feature>
<dbReference type="Gene3D" id="3.40.190.10">
    <property type="entry name" value="Periplasmic binding protein-like II"/>
    <property type="match status" value="2"/>
</dbReference>
<evidence type="ECO:0000256" key="2">
    <source>
        <dbReference type="ARBA" id="ARBA00022723"/>
    </source>
</evidence>
<protein>
    <submittedName>
        <fullName evidence="5">Molybdate ABC transporter substrate-binding protein</fullName>
    </submittedName>
</protein>